<dbReference type="eggNOG" id="ENOG5032X1V">
    <property type="taxonomic scope" value="Bacteria"/>
</dbReference>
<dbReference type="RefSeq" id="WP_000954291.1">
    <property type="nucleotide sequence ID" value="NC_009456.1"/>
</dbReference>
<sequence length="340" mass="38292">MLSYYERNIDYLELELKSIPTNVNVRFSLNEHIIPHLKKAAEEKTAVFLTKNKTASLHVHSVDVDELNEIAVILFHYTDTNLTDPAFKNMTSGSVRIAGKTKGEGIAVSAHLVVDLNHFKGQRAPIHLALLEVVPGITKSLIERALTSLFNKTINRPKWTYKSSTESKSKPCRPSFSFNNLASESLSEGLKTRRLTGVTLIHKTNEDDFDEDDLITKETQVSYAIGASLKEEAAEQLLYRLSRKAKSKGYSTLKVQYDDEYRGTRTGKFNSLEEEAIKRATGVFCKRGKVYTESQIHQCQDSLHYQLVNKIKALICKECGVAYAESNNKEVTETTLLPQN</sequence>
<organism evidence="1 2">
    <name type="scientific">Vibrio cholerae serotype O1 (strain ATCC 39541 / Classical Ogawa 395 / O395)</name>
    <dbReference type="NCBI Taxonomy" id="345073"/>
    <lineage>
        <taxon>Bacteria</taxon>
        <taxon>Pseudomonadati</taxon>
        <taxon>Pseudomonadota</taxon>
        <taxon>Gammaproteobacteria</taxon>
        <taxon>Vibrionales</taxon>
        <taxon>Vibrionaceae</taxon>
        <taxon>Vibrio</taxon>
    </lineage>
</organism>
<dbReference type="KEGG" id="vcr:VC395_A0379"/>
<evidence type="ECO:0000313" key="1">
    <source>
        <dbReference type="EMBL" id="ABQ18988.1"/>
    </source>
</evidence>
<reference evidence="1 2" key="1">
    <citation type="submission" date="2007-03" db="EMBL/GenBank/DDBJ databases">
        <authorList>
            <person name="Heidelberg J."/>
        </authorList>
    </citation>
    <scope>NUCLEOTIDE SEQUENCE [LARGE SCALE GENOMIC DNA]</scope>
    <source>
        <strain evidence="2">ATCC 39541 / Classical Ogawa 395 / O395</strain>
    </source>
</reference>
<dbReference type="KEGG" id="vco:VC0395_0888"/>
<dbReference type="EMBL" id="CP000626">
    <property type="protein sequence ID" value="ABQ18988.1"/>
    <property type="molecule type" value="Genomic_DNA"/>
</dbReference>
<proteinExistence type="predicted"/>
<name>A0A0H3AF31_VIBC3</name>
<protein>
    <submittedName>
        <fullName evidence="1">Uncharacterized protein</fullName>
    </submittedName>
</protein>
<dbReference type="PATRIC" id="fig|345073.21.peg.3134"/>
<dbReference type="OrthoDB" id="7069137at2"/>
<dbReference type="AlphaFoldDB" id="A0A0H3AF31"/>
<gene>
    <name evidence="1" type="ordered locus">VC0395_0888</name>
</gene>
<dbReference type="Proteomes" id="UP000000249">
    <property type="component" value="Chromosome 2"/>
</dbReference>
<accession>A0A0H3AF31</accession>
<evidence type="ECO:0000313" key="2">
    <source>
        <dbReference type="Proteomes" id="UP000000249"/>
    </source>
</evidence>